<feature type="coiled-coil region" evidence="1">
    <location>
        <begin position="198"/>
        <end position="225"/>
    </location>
</feature>
<sequence>MTDNTRQRTDLKVLTTEYLSTAQTAVAQVRQKANHMVTSAKSLIPQVSVPPLDALSTVMFSPLAAHPVYRSESMMRAMQIMQQQQRGGSTSTAIARPRSDLVLHGTSYAWPSSVALLEEEIPESNDPVSLFQGFAATYPSLAKPKKRSRQRKRKMVSDSSSVYSQERKEERETPKTVKGIVAQRERKVRELDRVGMQKSSVVNEIEQLDLQLNELLMKRKGLEQTWEDLDKRDTELQLIIEGLDEAIIDIETGGEGHIPLKLEADNHELESPMELYRRLFTGFHDE</sequence>
<accession>A0A9P6X5B4</accession>
<comment type="caution">
    <text evidence="3">The sequence shown here is derived from an EMBL/GenBank/DDBJ whole genome shotgun (WGS) entry which is preliminary data.</text>
</comment>
<dbReference type="EMBL" id="JAANQT010001324">
    <property type="protein sequence ID" value="KAG1305617.1"/>
    <property type="molecule type" value="Genomic_DNA"/>
</dbReference>
<dbReference type="OrthoDB" id="496at2759"/>
<evidence type="ECO:0000313" key="4">
    <source>
        <dbReference type="Proteomes" id="UP000716291"/>
    </source>
</evidence>
<evidence type="ECO:0000313" key="3">
    <source>
        <dbReference type="EMBL" id="KAG1305617.1"/>
    </source>
</evidence>
<organism evidence="3 4">
    <name type="scientific">Rhizopus oryzae</name>
    <name type="common">Mucormycosis agent</name>
    <name type="synonym">Rhizopus arrhizus var. delemar</name>
    <dbReference type="NCBI Taxonomy" id="64495"/>
    <lineage>
        <taxon>Eukaryota</taxon>
        <taxon>Fungi</taxon>
        <taxon>Fungi incertae sedis</taxon>
        <taxon>Mucoromycota</taxon>
        <taxon>Mucoromycotina</taxon>
        <taxon>Mucoromycetes</taxon>
        <taxon>Mucorales</taxon>
        <taxon>Mucorineae</taxon>
        <taxon>Rhizopodaceae</taxon>
        <taxon>Rhizopus</taxon>
    </lineage>
</organism>
<dbReference type="Gene3D" id="6.10.280.220">
    <property type="match status" value="1"/>
</dbReference>
<feature type="region of interest" description="Disordered" evidence="2">
    <location>
        <begin position="142"/>
        <end position="178"/>
    </location>
</feature>
<keyword evidence="4" id="KW-1185">Reference proteome</keyword>
<gene>
    <name evidence="3" type="ORF">G6F64_008240</name>
</gene>
<proteinExistence type="predicted"/>
<protein>
    <submittedName>
        <fullName evidence="3">Uncharacterized protein</fullName>
    </submittedName>
</protein>
<dbReference type="AlphaFoldDB" id="A0A9P6X5B4"/>
<feature type="compositionally biased region" description="Basic and acidic residues" evidence="2">
    <location>
        <begin position="165"/>
        <end position="175"/>
    </location>
</feature>
<evidence type="ECO:0000256" key="2">
    <source>
        <dbReference type="SAM" id="MobiDB-lite"/>
    </source>
</evidence>
<keyword evidence="1" id="KW-0175">Coiled coil</keyword>
<dbReference type="Proteomes" id="UP000716291">
    <property type="component" value="Unassembled WGS sequence"/>
</dbReference>
<feature type="compositionally biased region" description="Basic residues" evidence="2">
    <location>
        <begin position="143"/>
        <end position="154"/>
    </location>
</feature>
<name>A0A9P6X5B4_RHIOR</name>
<evidence type="ECO:0000256" key="1">
    <source>
        <dbReference type="SAM" id="Coils"/>
    </source>
</evidence>
<reference evidence="3" key="1">
    <citation type="journal article" date="2020" name="Microb. Genom.">
        <title>Genetic diversity of clinical and environmental Mucorales isolates obtained from an investigation of mucormycosis cases among solid organ transplant recipients.</title>
        <authorList>
            <person name="Nguyen M.H."/>
            <person name="Kaul D."/>
            <person name="Muto C."/>
            <person name="Cheng S.J."/>
            <person name="Richter R.A."/>
            <person name="Bruno V.M."/>
            <person name="Liu G."/>
            <person name="Beyhan S."/>
            <person name="Sundermann A.J."/>
            <person name="Mounaud S."/>
            <person name="Pasculle A.W."/>
            <person name="Nierman W.C."/>
            <person name="Driscoll E."/>
            <person name="Cumbie R."/>
            <person name="Clancy C.J."/>
            <person name="Dupont C.L."/>
        </authorList>
    </citation>
    <scope>NUCLEOTIDE SEQUENCE</scope>
    <source>
        <strain evidence="3">GL11</strain>
    </source>
</reference>